<evidence type="ECO:0008006" key="3">
    <source>
        <dbReference type="Google" id="ProtNLM"/>
    </source>
</evidence>
<comment type="caution">
    <text evidence="1">The sequence shown here is derived from an EMBL/GenBank/DDBJ whole genome shotgun (WGS) entry which is preliminary data.</text>
</comment>
<sequence>MSELHNCLITELSKLKESSKEAVENIESFDRFKQYMHIKREVEDKLKDVIEKSIVSSTNHLILVCGSVGDGKSHILSYLISQNPEIREHFDIHNDATESSAPTKTSMDTLFEVLKDFSDEAIASENPSKNILLAINLGTLNNFLNSEYANQFTNLKEYVLLKGILEAKIEENIFEEESKFQFVNFSDYHLFSLSEDGPVSNFIESALNRITDQSEENPFYENYTRNCLHSCSLSKRCPVKYNYELLMHKKVKRAIVKVIAEMILKYKTIISSRTLFDFFYHILVDTELEQRSVNNTFKQYVTKLNTKQMLLALMPNLFFNSRDYSETFKSLVYLDPINKRSETLDTLTITFYNTQSFYELFENYIEKKVVSDTILQDIVRNMGVDDREIGIQTLLRLYAFSPNKDYRSLDIQDDVYYSYVKNLYYWNKGVIPELLGLYQDIVINGIYEWNGKSEKGRINIYPGRNQLKYTISQSIKIKPYTDNLKVIDKECLDSFSTDMTLYFINSNEGDSKKYEIRIDYPLYELLVRIKDGYRPNKQDKNNFINFVDFVSNMIENSKEQELVKITEKIGKELKKYELTYHENFGQFEFKEI</sequence>
<gene>
    <name evidence="1" type="ORF">BTGOE4_37390</name>
</gene>
<name>A0A9X5N2T6_BACTU</name>
<dbReference type="InterPro" id="IPR017647">
    <property type="entry name" value="Dnd_assoc_3"/>
</dbReference>
<dbReference type="AlphaFoldDB" id="A0A9X5N2T6"/>
<protein>
    <recommendedName>
        <fullName evidence="3">DNA phosphorothioation-dependent restriction protein DptF</fullName>
    </recommendedName>
</protein>
<dbReference type="NCBIfam" id="TIGR03238">
    <property type="entry name" value="dnd_assoc_3"/>
    <property type="match status" value="1"/>
</dbReference>
<evidence type="ECO:0000313" key="2">
    <source>
        <dbReference type="Proteomes" id="UP000175994"/>
    </source>
</evidence>
<dbReference type="RefSeq" id="WP_070184210.1">
    <property type="nucleotide sequence ID" value="NZ_LXLI01000028.1"/>
</dbReference>
<accession>A0A9X5N2T6</accession>
<dbReference type="EMBL" id="LXLI01000028">
    <property type="protein sequence ID" value="OFC91239.1"/>
    <property type="molecule type" value="Genomic_DNA"/>
</dbReference>
<reference evidence="1 2" key="1">
    <citation type="submission" date="2016-04" db="EMBL/GenBank/DDBJ databases">
        <title>Bacillus thuringiensis and Bacillus weihenstephanensis as novel biocontrol agents of wilt causing Verticillium species.</title>
        <authorList>
            <person name="Hollensteiner J."/>
            <person name="Wemheuer F."/>
            <person name="Harting R."/>
            <person name="Kolarzyk A."/>
            <person name="Diaz-Valerio S."/>
            <person name="Poehlein A."/>
            <person name="Brzuszkiewicz E."/>
            <person name="Nesemann K."/>
            <person name="Braus-Stromeyer S."/>
            <person name="Braus G."/>
            <person name="Daniel R."/>
            <person name="Liesegang H."/>
        </authorList>
    </citation>
    <scope>NUCLEOTIDE SEQUENCE [LARGE SCALE GENOMIC DNA]</scope>
    <source>
        <strain evidence="1 2">GOE4</strain>
    </source>
</reference>
<dbReference type="Proteomes" id="UP000175994">
    <property type="component" value="Unassembled WGS sequence"/>
</dbReference>
<proteinExistence type="predicted"/>
<evidence type="ECO:0000313" key="1">
    <source>
        <dbReference type="EMBL" id="OFC91239.1"/>
    </source>
</evidence>
<organism evidence="1 2">
    <name type="scientific">Bacillus thuringiensis</name>
    <dbReference type="NCBI Taxonomy" id="1428"/>
    <lineage>
        <taxon>Bacteria</taxon>
        <taxon>Bacillati</taxon>
        <taxon>Bacillota</taxon>
        <taxon>Bacilli</taxon>
        <taxon>Bacillales</taxon>
        <taxon>Bacillaceae</taxon>
        <taxon>Bacillus</taxon>
        <taxon>Bacillus cereus group</taxon>
    </lineage>
</organism>